<evidence type="ECO:0000259" key="4">
    <source>
        <dbReference type="Pfam" id="PF14870"/>
    </source>
</evidence>
<dbReference type="Proteomes" id="UP001156641">
    <property type="component" value="Unassembled WGS sequence"/>
</dbReference>
<accession>A0ABQ5ZZS9</accession>
<dbReference type="Pfam" id="PF14870">
    <property type="entry name" value="PSII_BNR"/>
    <property type="match status" value="2"/>
</dbReference>
<reference evidence="6" key="1">
    <citation type="journal article" date="2019" name="Int. J. Syst. Evol. Microbiol.">
        <title>The Global Catalogue of Microorganisms (GCM) 10K type strain sequencing project: providing services to taxonomists for standard genome sequencing and annotation.</title>
        <authorList>
            <consortium name="The Broad Institute Genomics Platform"/>
            <consortium name="The Broad Institute Genome Sequencing Center for Infectious Disease"/>
            <person name="Wu L."/>
            <person name="Ma J."/>
        </authorList>
    </citation>
    <scope>NUCLEOTIDE SEQUENCE [LARGE SCALE GENOMIC DNA]</scope>
    <source>
        <strain evidence="6">NBRC 112502</strain>
    </source>
</reference>
<keyword evidence="1" id="KW-0602">Photosynthesis</keyword>
<keyword evidence="2" id="KW-0604">Photosystem II</keyword>
<feature type="signal peptide" evidence="3">
    <location>
        <begin position="1"/>
        <end position="24"/>
    </location>
</feature>
<evidence type="ECO:0000256" key="3">
    <source>
        <dbReference type="SAM" id="SignalP"/>
    </source>
</evidence>
<evidence type="ECO:0000313" key="6">
    <source>
        <dbReference type="Proteomes" id="UP001156641"/>
    </source>
</evidence>
<dbReference type="SUPFAM" id="SSF50939">
    <property type="entry name" value="Sialidases"/>
    <property type="match status" value="1"/>
</dbReference>
<evidence type="ECO:0000313" key="5">
    <source>
        <dbReference type="EMBL" id="GLR65706.1"/>
    </source>
</evidence>
<dbReference type="PANTHER" id="PTHR47199">
    <property type="entry name" value="PHOTOSYSTEM II STABILITY/ASSEMBLY FACTOR HCF136, CHLOROPLASTIC"/>
    <property type="match status" value="1"/>
</dbReference>
<evidence type="ECO:0000256" key="2">
    <source>
        <dbReference type="ARBA" id="ARBA00023276"/>
    </source>
</evidence>
<sequence length="368" mass="38752">MPIRRHFTVILGLLCMLISTPLRADGQVPTGIRPLDTPALAAKVPDQVTLIAITKAGNRLVAVGEHGVIIYSDDNGKTWTQARVPVSVLLTAVAFATPAQGWAVGHYGVILHTSDAGATWQLQLNGIQANQLTLDAANQAVAQDPNSEVAQRALHRANIFMAAGADKPFLTVLALSANDAIAFGGYRMAMRTTDGGKTWTDWSLHIGDPISHNLYDVEQIGPYIVIAGEAGNVFISTDGGNDFPAVTAPTDATMFGAVATGDNNGVLVFGVAGQAYRSEDGGKTWQTVQTFGSEANLLAARTLASGVIVVVSEAGVIYVSRDHAHSFTRLPEPQKMGLFDLVQAANGDVVFVGNLGVQRVPAQDFGVN</sequence>
<keyword evidence="6" id="KW-1185">Reference proteome</keyword>
<proteinExistence type="predicted"/>
<feature type="domain" description="Photosynthesis system II assembly factor Ycf48/Hcf136-like" evidence="4">
    <location>
        <begin position="180"/>
        <end position="320"/>
    </location>
</feature>
<organism evidence="5 6">
    <name type="scientific">Acidocella aquatica</name>
    <dbReference type="NCBI Taxonomy" id="1922313"/>
    <lineage>
        <taxon>Bacteria</taxon>
        <taxon>Pseudomonadati</taxon>
        <taxon>Pseudomonadota</taxon>
        <taxon>Alphaproteobacteria</taxon>
        <taxon>Acetobacterales</taxon>
        <taxon>Acidocellaceae</taxon>
        <taxon>Acidocella</taxon>
    </lineage>
</organism>
<dbReference type="InterPro" id="IPR028203">
    <property type="entry name" value="PSII_CF48-like_dom"/>
</dbReference>
<dbReference type="Gene3D" id="2.130.10.10">
    <property type="entry name" value="YVTN repeat-like/Quinoprotein amine dehydrogenase"/>
    <property type="match status" value="2"/>
</dbReference>
<dbReference type="InterPro" id="IPR015943">
    <property type="entry name" value="WD40/YVTN_repeat-like_dom_sf"/>
</dbReference>
<dbReference type="CDD" id="cd15482">
    <property type="entry name" value="Sialidase_non-viral"/>
    <property type="match status" value="1"/>
</dbReference>
<feature type="chain" id="PRO_5047519384" description="Photosynthesis system II assembly factor Ycf48/Hcf136-like domain-containing protein" evidence="3">
    <location>
        <begin position="25"/>
        <end position="368"/>
    </location>
</feature>
<name>A0ABQ5ZZS9_9PROT</name>
<protein>
    <recommendedName>
        <fullName evidence="4">Photosynthesis system II assembly factor Ycf48/Hcf136-like domain-containing protein</fullName>
    </recommendedName>
</protein>
<evidence type="ECO:0000256" key="1">
    <source>
        <dbReference type="ARBA" id="ARBA00022531"/>
    </source>
</evidence>
<dbReference type="InterPro" id="IPR036278">
    <property type="entry name" value="Sialidase_sf"/>
</dbReference>
<feature type="domain" description="Photosynthesis system II assembly factor Ycf48/Hcf136-like" evidence="4">
    <location>
        <begin position="78"/>
        <end position="123"/>
    </location>
</feature>
<keyword evidence="3" id="KW-0732">Signal</keyword>
<dbReference type="EMBL" id="BSOS01000006">
    <property type="protein sequence ID" value="GLR65706.1"/>
    <property type="molecule type" value="Genomic_DNA"/>
</dbReference>
<gene>
    <name evidence="5" type="ORF">GCM10010909_03840</name>
</gene>
<comment type="caution">
    <text evidence="5">The sequence shown here is derived from an EMBL/GenBank/DDBJ whole genome shotgun (WGS) entry which is preliminary data.</text>
</comment>
<dbReference type="PANTHER" id="PTHR47199:SF2">
    <property type="entry name" value="PHOTOSYSTEM II STABILITY_ASSEMBLY FACTOR HCF136, CHLOROPLASTIC"/>
    <property type="match status" value="1"/>
</dbReference>